<accession>A0AAV4V008</accession>
<gene>
    <name evidence="2" type="ORF">CDAR_442251</name>
</gene>
<dbReference type="Proteomes" id="UP001054837">
    <property type="component" value="Unassembled WGS sequence"/>
</dbReference>
<evidence type="ECO:0000313" key="3">
    <source>
        <dbReference type="Proteomes" id="UP001054837"/>
    </source>
</evidence>
<keyword evidence="3" id="KW-1185">Reference proteome</keyword>
<dbReference type="EMBL" id="BPLQ01012194">
    <property type="protein sequence ID" value="GIY63561.1"/>
    <property type="molecule type" value="Genomic_DNA"/>
</dbReference>
<proteinExistence type="predicted"/>
<reference evidence="2 3" key="1">
    <citation type="submission" date="2021-06" db="EMBL/GenBank/DDBJ databases">
        <title>Caerostris darwini draft genome.</title>
        <authorList>
            <person name="Kono N."/>
            <person name="Arakawa K."/>
        </authorList>
    </citation>
    <scope>NUCLEOTIDE SEQUENCE [LARGE SCALE GENOMIC DNA]</scope>
</reference>
<evidence type="ECO:0000313" key="2">
    <source>
        <dbReference type="EMBL" id="GIY63561.1"/>
    </source>
</evidence>
<sequence length="107" mass="11513">MFSNTSATSGSNAFVMRTPNPKNETGNIESKAGPVRNVVDRSIVCSPLPLPPLTRAGHSNVRCARIKETDASPATMPVLLVRISSCLQKVPDSFEGDGVFNFQFFSV</sequence>
<comment type="caution">
    <text evidence="2">The sequence shown here is derived from an EMBL/GenBank/DDBJ whole genome shotgun (WGS) entry which is preliminary data.</text>
</comment>
<feature type="region of interest" description="Disordered" evidence="1">
    <location>
        <begin position="1"/>
        <end position="33"/>
    </location>
</feature>
<feature type="compositionally biased region" description="Polar residues" evidence="1">
    <location>
        <begin position="1"/>
        <end position="12"/>
    </location>
</feature>
<name>A0AAV4V008_9ARAC</name>
<protein>
    <submittedName>
        <fullName evidence="2">Uncharacterized protein</fullName>
    </submittedName>
</protein>
<dbReference type="AlphaFoldDB" id="A0AAV4V008"/>
<evidence type="ECO:0000256" key="1">
    <source>
        <dbReference type="SAM" id="MobiDB-lite"/>
    </source>
</evidence>
<organism evidence="2 3">
    <name type="scientific">Caerostris darwini</name>
    <dbReference type="NCBI Taxonomy" id="1538125"/>
    <lineage>
        <taxon>Eukaryota</taxon>
        <taxon>Metazoa</taxon>
        <taxon>Ecdysozoa</taxon>
        <taxon>Arthropoda</taxon>
        <taxon>Chelicerata</taxon>
        <taxon>Arachnida</taxon>
        <taxon>Araneae</taxon>
        <taxon>Araneomorphae</taxon>
        <taxon>Entelegynae</taxon>
        <taxon>Araneoidea</taxon>
        <taxon>Araneidae</taxon>
        <taxon>Caerostris</taxon>
    </lineage>
</organism>